<evidence type="ECO:0000256" key="3">
    <source>
        <dbReference type="ARBA" id="ARBA00022679"/>
    </source>
</evidence>
<dbReference type="Pfam" id="PF02485">
    <property type="entry name" value="Branch"/>
    <property type="match status" value="1"/>
</dbReference>
<evidence type="ECO:0000256" key="5">
    <source>
        <dbReference type="ARBA" id="ARBA00023180"/>
    </source>
</evidence>
<evidence type="ECO:0000256" key="1">
    <source>
        <dbReference type="ARBA" id="ARBA00004606"/>
    </source>
</evidence>
<organism evidence="6 7">
    <name type="scientific">Sphagnum troendelagicum</name>
    <dbReference type="NCBI Taxonomy" id="128251"/>
    <lineage>
        <taxon>Eukaryota</taxon>
        <taxon>Viridiplantae</taxon>
        <taxon>Streptophyta</taxon>
        <taxon>Embryophyta</taxon>
        <taxon>Bryophyta</taxon>
        <taxon>Sphagnophytina</taxon>
        <taxon>Sphagnopsida</taxon>
        <taxon>Sphagnales</taxon>
        <taxon>Sphagnaceae</taxon>
        <taxon>Sphagnum</taxon>
    </lineage>
</organism>
<keyword evidence="2" id="KW-0328">Glycosyltransferase</keyword>
<keyword evidence="3" id="KW-0808">Transferase</keyword>
<dbReference type="Proteomes" id="UP001497512">
    <property type="component" value="Chromosome 4"/>
</dbReference>
<evidence type="ECO:0000256" key="2">
    <source>
        <dbReference type="ARBA" id="ARBA00022676"/>
    </source>
</evidence>
<evidence type="ECO:0000313" key="6">
    <source>
        <dbReference type="EMBL" id="CAK9222198.1"/>
    </source>
</evidence>
<dbReference type="InterPro" id="IPR003406">
    <property type="entry name" value="Glyco_trans_14"/>
</dbReference>
<keyword evidence="4" id="KW-0472">Membrane</keyword>
<protein>
    <submittedName>
        <fullName evidence="6">Uncharacterized protein</fullName>
    </submittedName>
</protein>
<keyword evidence="5" id="KW-0325">Glycoprotein</keyword>
<reference evidence="6" key="1">
    <citation type="submission" date="2024-02" db="EMBL/GenBank/DDBJ databases">
        <authorList>
            <consortium name="ELIXIR-Norway"/>
            <consortium name="Elixir Norway"/>
        </authorList>
    </citation>
    <scope>NUCLEOTIDE SEQUENCE</scope>
</reference>
<accession>A0ABP0UI95</accession>
<proteinExistence type="predicted"/>
<comment type="subcellular location">
    <subcellularLocation>
        <location evidence="1">Membrane</location>
        <topology evidence="1">Single-pass type II membrane protein</topology>
    </subcellularLocation>
</comment>
<sequence length="106" mass="12182">MKGALPLQSLWELYFKGHDCKMYSIHVHVHPNYYFPNVSLDSSVFFCHNIPSKVNIKFLKLSVFSFKLTNTSPNHNIALSIALTMLVEVDKENIVDFDTSRNLSHP</sequence>
<evidence type="ECO:0000313" key="7">
    <source>
        <dbReference type="Proteomes" id="UP001497512"/>
    </source>
</evidence>
<keyword evidence="7" id="KW-1185">Reference proteome</keyword>
<gene>
    <name evidence="6" type="ORF">CSSPTR1EN2_LOCUS15945</name>
</gene>
<name>A0ABP0UI95_9BRYO</name>
<evidence type="ECO:0000256" key="4">
    <source>
        <dbReference type="ARBA" id="ARBA00023136"/>
    </source>
</evidence>
<dbReference type="EMBL" id="OZ019896">
    <property type="protein sequence ID" value="CAK9222198.1"/>
    <property type="molecule type" value="Genomic_DNA"/>
</dbReference>